<keyword evidence="10" id="KW-1185">Reference proteome</keyword>
<dbReference type="OrthoDB" id="446890at2759"/>
<proteinExistence type="inferred from homology"/>
<evidence type="ECO:0000313" key="10">
    <source>
        <dbReference type="Proteomes" id="UP000758603"/>
    </source>
</evidence>
<accession>A0A9P8UH33</accession>
<keyword evidence="5" id="KW-0676">Redox-active center</keyword>
<organism evidence="9 10">
    <name type="scientific">Truncatella angustata</name>
    <dbReference type="NCBI Taxonomy" id="152316"/>
    <lineage>
        <taxon>Eukaryota</taxon>
        <taxon>Fungi</taxon>
        <taxon>Dikarya</taxon>
        <taxon>Ascomycota</taxon>
        <taxon>Pezizomycotina</taxon>
        <taxon>Sordariomycetes</taxon>
        <taxon>Xylariomycetidae</taxon>
        <taxon>Amphisphaeriales</taxon>
        <taxon>Sporocadaceae</taxon>
        <taxon>Truncatella</taxon>
    </lineage>
</organism>
<dbReference type="InterPro" id="IPR029760">
    <property type="entry name" value="GPX_CS"/>
</dbReference>
<dbReference type="InterPro" id="IPR000889">
    <property type="entry name" value="Glutathione_peroxidase"/>
</dbReference>
<sequence>MPPSIQMRHRIRWQLPSCLGKQRAIAVSGASRTSPIRSAGTHQCAQLQLVHFSHSLASPSESASPSAFVNIYLRTIPTTVTNFSESKVVQSRSSPGNTRRLHTSAKMASATTFYDFKPLDGDGKESDLNEHKGKVVLIVNTASKCGFTPQYDGLQALYKEINADEKYKDKFVILGFPCNQFGHQEPGSHEEIQDFCTLNHKVEFPIMTKVNVNEPDAAPIFEWLKSEKPGLFGIKKVKWNFEKFLVGKDGKVKNRWSSITTPASLRSYIIEELDKA</sequence>
<gene>
    <name evidence="9" type="ORF">BKA67DRAFT_351355</name>
</gene>
<keyword evidence="3" id="KW-0049">Antioxidant</keyword>
<evidence type="ECO:0000256" key="7">
    <source>
        <dbReference type="RuleBase" id="RU000499"/>
    </source>
</evidence>
<dbReference type="Gene3D" id="3.40.30.10">
    <property type="entry name" value="Glutaredoxin"/>
    <property type="match status" value="1"/>
</dbReference>
<evidence type="ECO:0000256" key="1">
    <source>
        <dbReference type="ARBA" id="ARBA00006926"/>
    </source>
</evidence>
<evidence type="ECO:0000256" key="2">
    <source>
        <dbReference type="ARBA" id="ARBA00022559"/>
    </source>
</evidence>
<dbReference type="GO" id="GO:0034599">
    <property type="term" value="P:cellular response to oxidative stress"/>
    <property type="evidence" value="ECO:0007669"/>
    <property type="project" value="TreeGrafter"/>
</dbReference>
<dbReference type="InterPro" id="IPR036249">
    <property type="entry name" value="Thioredoxin-like_sf"/>
</dbReference>
<dbReference type="PRINTS" id="PR01011">
    <property type="entry name" value="GLUTPROXDASE"/>
</dbReference>
<dbReference type="Proteomes" id="UP000758603">
    <property type="component" value="Unassembled WGS sequence"/>
</dbReference>
<dbReference type="InterPro" id="IPR013766">
    <property type="entry name" value="Thioredoxin_domain"/>
</dbReference>
<protein>
    <recommendedName>
        <fullName evidence="7">Glutathione peroxidase</fullName>
    </recommendedName>
</protein>
<dbReference type="PROSITE" id="PS51352">
    <property type="entry name" value="THIOREDOXIN_2"/>
    <property type="match status" value="1"/>
</dbReference>
<evidence type="ECO:0000256" key="4">
    <source>
        <dbReference type="ARBA" id="ARBA00023002"/>
    </source>
</evidence>
<feature type="domain" description="Thioredoxin" evidence="8">
    <location>
        <begin position="107"/>
        <end position="276"/>
    </location>
</feature>
<comment type="similarity">
    <text evidence="1 7">Belongs to the glutathione peroxidase family.</text>
</comment>
<reference evidence="9" key="1">
    <citation type="journal article" date="2021" name="Nat. Commun.">
        <title>Genetic determinants of endophytism in the Arabidopsis root mycobiome.</title>
        <authorList>
            <person name="Mesny F."/>
            <person name="Miyauchi S."/>
            <person name="Thiergart T."/>
            <person name="Pickel B."/>
            <person name="Atanasova L."/>
            <person name="Karlsson M."/>
            <person name="Huettel B."/>
            <person name="Barry K.W."/>
            <person name="Haridas S."/>
            <person name="Chen C."/>
            <person name="Bauer D."/>
            <person name="Andreopoulos W."/>
            <person name="Pangilinan J."/>
            <person name="LaButti K."/>
            <person name="Riley R."/>
            <person name="Lipzen A."/>
            <person name="Clum A."/>
            <person name="Drula E."/>
            <person name="Henrissat B."/>
            <person name="Kohler A."/>
            <person name="Grigoriev I.V."/>
            <person name="Martin F.M."/>
            <person name="Hacquard S."/>
        </authorList>
    </citation>
    <scope>NUCLEOTIDE SEQUENCE</scope>
    <source>
        <strain evidence="9">MPI-SDFR-AT-0073</strain>
    </source>
</reference>
<dbReference type="SUPFAM" id="SSF52833">
    <property type="entry name" value="Thioredoxin-like"/>
    <property type="match status" value="1"/>
</dbReference>
<dbReference type="FunFam" id="3.40.30.10:FF:000010">
    <property type="entry name" value="Glutathione peroxidase"/>
    <property type="match status" value="1"/>
</dbReference>
<dbReference type="PROSITE" id="PS00460">
    <property type="entry name" value="GLUTATHIONE_PEROXID_1"/>
    <property type="match status" value="1"/>
</dbReference>
<dbReference type="GO" id="GO:0140824">
    <property type="term" value="F:thioredoxin-dependent peroxiredoxin activity"/>
    <property type="evidence" value="ECO:0007669"/>
    <property type="project" value="UniProtKB-EC"/>
</dbReference>
<dbReference type="GeneID" id="70125256"/>
<dbReference type="PANTHER" id="PTHR11592:SF78">
    <property type="entry name" value="GLUTATHIONE PEROXIDASE"/>
    <property type="match status" value="1"/>
</dbReference>
<evidence type="ECO:0000256" key="5">
    <source>
        <dbReference type="ARBA" id="ARBA00023284"/>
    </source>
</evidence>
<dbReference type="PROSITE" id="PS00763">
    <property type="entry name" value="GLUTATHIONE_PEROXID_2"/>
    <property type="match status" value="1"/>
</dbReference>
<comment type="catalytic activity">
    <reaction evidence="6">
        <text>a hydroperoxide + [thioredoxin]-dithiol = an alcohol + [thioredoxin]-disulfide + H2O</text>
        <dbReference type="Rhea" id="RHEA:62620"/>
        <dbReference type="Rhea" id="RHEA-COMP:10698"/>
        <dbReference type="Rhea" id="RHEA-COMP:10700"/>
        <dbReference type="ChEBI" id="CHEBI:15377"/>
        <dbReference type="ChEBI" id="CHEBI:29950"/>
        <dbReference type="ChEBI" id="CHEBI:30879"/>
        <dbReference type="ChEBI" id="CHEBI:35924"/>
        <dbReference type="ChEBI" id="CHEBI:50058"/>
        <dbReference type="EC" id="1.11.1.24"/>
    </reaction>
</comment>
<keyword evidence="2 7" id="KW-0575">Peroxidase</keyword>
<dbReference type="AlphaFoldDB" id="A0A9P8UH33"/>
<keyword evidence="4 7" id="KW-0560">Oxidoreductase</keyword>
<evidence type="ECO:0000259" key="8">
    <source>
        <dbReference type="PROSITE" id="PS51352"/>
    </source>
</evidence>
<evidence type="ECO:0000256" key="6">
    <source>
        <dbReference type="ARBA" id="ARBA00049091"/>
    </source>
</evidence>
<dbReference type="EMBL" id="JAGPXC010000006">
    <property type="protein sequence ID" value="KAH6652237.1"/>
    <property type="molecule type" value="Genomic_DNA"/>
</dbReference>
<dbReference type="PROSITE" id="PS51355">
    <property type="entry name" value="GLUTATHIONE_PEROXID_3"/>
    <property type="match status" value="1"/>
</dbReference>
<dbReference type="CDD" id="cd00340">
    <property type="entry name" value="GSH_Peroxidase"/>
    <property type="match status" value="1"/>
</dbReference>
<dbReference type="PANTHER" id="PTHR11592">
    <property type="entry name" value="GLUTATHIONE PEROXIDASE"/>
    <property type="match status" value="1"/>
</dbReference>
<name>A0A9P8UH33_9PEZI</name>
<dbReference type="Pfam" id="PF00255">
    <property type="entry name" value="GSHPx"/>
    <property type="match status" value="1"/>
</dbReference>
<dbReference type="InterPro" id="IPR029759">
    <property type="entry name" value="GPX_AS"/>
</dbReference>
<dbReference type="RefSeq" id="XP_045956515.1">
    <property type="nucleotide sequence ID" value="XM_046096363.1"/>
</dbReference>
<evidence type="ECO:0000313" key="9">
    <source>
        <dbReference type="EMBL" id="KAH6652237.1"/>
    </source>
</evidence>
<comment type="caution">
    <text evidence="9">The sequence shown here is derived from an EMBL/GenBank/DDBJ whole genome shotgun (WGS) entry which is preliminary data.</text>
</comment>
<evidence type="ECO:0000256" key="3">
    <source>
        <dbReference type="ARBA" id="ARBA00022862"/>
    </source>
</evidence>